<dbReference type="PATRIC" id="fig|762968.3.peg.3200"/>
<evidence type="ECO:0000259" key="4">
    <source>
        <dbReference type="PROSITE" id="PS50943"/>
    </source>
</evidence>
<keyword evidence="3" id="KW-0804">Transcription</keyword>
<dbReference type="InterPro" id="IPR015927">
    <property type="entry name" value="Peptidase_S24_S26A/B/C"/>
</dbReference>
<evidence type="ECO:0000256" key="3">
    <source>
        <dbReference type="ARBA" id="ARBA00023163"/>
    </source>
</evidence>
<dbReference type="Gene3D" id="2.10.109.10">
    <property type="entry name" value="Umud Fragment, subunit A"/>
    <property type="match status" value="1"/>
</dbReference>
<keyword evidence="6" id="KW-1185">Reference proteome</keyword>
<dbReference type="InterPro" id="IPR039418">
    <property type="entry name" value="LexA-like"/>
</dbReference>
<dbReference type="SUPFAM" id="SSF51306">
    <property type="entry name" value="LexA/Signal peptidase"/>
    <property type="match status" value="1"/>
</dbReference>
<feature type="domain" description="HTH cro/C1-type" evidence="4">
    <location>
        <begin position="14"/>
        <end position="68"/>
    </location>
</feature>
<reference evidence="5 6" key="1">
    <citation type="submission" date="2011-03" db="EMBL/GenBank/DDBJ databases">
        <authorList>
            <person name="Weinstock G."/>
            <person name="Sodergren E."/>
            <person name="Clifton S."/>
            <person name="Fulton L."/>
            <person name="Fulton B."/>
            <person name="Courtney L."/>
            <person name="Fronick C."/>
            <person name="Harrison M."/>
            <person name="Strong C."/>
            <person name="Farmer C."/>
            <person name="Delahaunty K."/>
            <person name="Markovic C."/>
            <person name="Hall O."/>
            <person name="Minx P."/>
            <person name="Tomlinson C."/>
            <person name="Mitreva M."/>
            <person name="Hou S."/>
            <person name="Chen J."/>
            <person name="Wollam A."/>
            <person name="Pepin K.H."/>
            <person name="Johnson M."/>
            <person name="Bhonagiri V."/>
            <person name="Zhang X."/>
            <person name="Suruliraj S."/>
            <person name="Warren W."/>
            <person name="Chinwalla A."/>
            <person name="Mardis E.R."/>
            <person name="Wilson R.K."/>
        </authorList>
    </citation>
    <scope>NUCLEOTIDE SEQUENCE [LARGE SCALE GENOMIC DNA]</scope>
    <source>
        <strain evidence="5 6">YIT 11840</strain>
    </source>
</reference>
<evidence type="ECO:0000256" key="2">
    <source>
        <dbReference type="ARBA" id="ARBA00023125"/>
    </source>
</evidence>
<dbReference type="EMBL" id="AFFY01000074">
    <property type="protein sequence ID" value="EHG98535.1"/>
    <property type="molecule type" value="Genomic_DNA"/>
</dbReference>
<dbReference type="Pfam" id="PF00717">
    <property type="entry name" value="Peptidase_S24"/>
    <property type="match status" value="1"/>
</dbReference>
<evidence type="ECO:0000256" key="1">
    <source>
        <dbReference type="ARBA" id="ARBA00023015"/>
    </source>
</evidence>
<comment type="caution">
    <text evidence="5">The sequence shown here is derived from an EMBL/GenBank/DDBJ whole genome shotgun (WGS) entry which is preliminary data.</text>
</comment>
<dbReference type="InterPro" id="IPR001387">
    <property type="entry name" value="Cro/C1-type_HTH"/>
</dbReference>
<evidence type="ECO:0000313" key="6">
    <source>
        <dbReference type="Proteomes" id="UP000003598"/>
    </source>
</evidence>
<dbReference type="CDD" id="cd06529">
    <property type="entry name" value="S24_LexA-like"/>
    <property type="match status" value="1"/>
</dbReference>
<dbReference type="Gene3D" id="1.10.260.40">
    <property type="entry name" value="lambda repressor-like DNA-binding domains"/>
    <property type="match status" value="1"/>
</dbReference>
<dbReference type="PANTHER" id="PTHR40661">
    <property type="match status" value="1"/>
</dbReference>
<name>G5SW70_9BACT</name>
<dbReference type="OrthoDB" id="796548at2"/>
<dbReference type="InterPro" id="IPR036286">
    <property type="entry name" value="LexA/Signal_pep-like_sf"/>
</dbReference>
<sequence>MDKNAINERFIKAVSTLFKDKGLTKAGIAESLGLKPSTFSEILNNRMKAGTDTIAALCDKYSFSPFWILMGQGTMLIPGELKGRSKPSMALAYSPDRISELLESQKTSPYPKREKAHRVPDNSNEGIPLIPLSAMAGAFTGDTSVMEYECERYVIPAFKGADFLIQVKGDSMQPTYYSGDLVACQRVPLDDLFFQWNKTYVLDTKQGPLIKRIMPGSDSSHVLIVSDNDSYPPFELSKSQFHGVALVRGLVRLE</sequence>
<dbReference type="SMART" id="SM00530">
    <property type="entry name" value="HTH_XRE"/>
    <property type="match status" value="1"/>
</dbReference>
<dbReference type="GeneID" id="93558825"/>
<evidence type="ECO:0000313" key="5">
    <source>
        <dbReference type="EMBL" id="EHG98535.1"/>
    </source>
</evidence>
<dbReference type="RefSeq" id="WP_008622849.1">
    <property type="nucleotide sequence ID" value="NZ_JH376642.1"/>
</dbReference>
<dbReference type="InterPro" id="IPR010982">
    <property type="entry name" value="Lambda_DNA-bd_dom_sf"/>
</dbReference>
<dbReference type="GO" id="GO:0003677">
    <property type="term" value="F:DNA binding"/>
    <property type="evidence" value="ECO:0007669"/>
    <property type="project" value="UniProtKB-KW"/>
</dbReference>
<accession>G5SW70</accession>
<dbReference type="SUPFAM" id="SSF47413">
    <property type="entry name" value="lambda repressor-like DNA-binding domains"/>
    <property type="match status" value="1"/>
</dbReference>
<organism evidence="5 6">
    <name type="scientific">Paraprevotella clara YIT 11840</name>
    <dbReference type="NCBI Taxonomy" id="762968"/>
    <lineage>
        <taxon>Bacteria</taxon>
        <taxon>Pseudomonadati</taxon>
        <taxon>Bacteroidota</taxon>
        <taxon>Bacteroidia</taxon>
        <taxon>Bacteroidales</taxon>
        <taxon>Prevotellaceae</taxon>
        <taxon>Paraprevotella</taxon>
    </lineage>
</organism>
<keyword evidence="2" id="KW-0238">DNA-binding</keyword>
<dbReference type="AlphaFoldDB" id="G5SW70"/>
<dbReference type="STRING" id="762968.HMPREF9441_03642"/>
<dbReference type="Proteomes" id="UP000003598">
    <property type="component" value="Unassembled WGS sequence"/>
</dbReference>
<gene>
    <name evidence="5" type="ORF">HMPREF9441_03642</name>
</gene>
<protein>
    <submittedName>
        <fullName evidence="5">Peptidase S24-like protein</fullName>
    </submittedName>
</protein>
<dbReference type="eggNOG" id="COG2932">
    <property type="taxonomic scope" value="Bacteria"/>
</dbReference>
<proteinExistence type="predicted"/>
<dbReference type="HOGENOM" id="CLU_074799_1_1_10"/>
<keyword evidence="1" id="KW-0805">Transcription regulation</keyword>
<dbReference type="PROSITE" id="PS50943">
    <property type="entry name" value="HTH_CROC1"/>
    <property type="match status" value="1"/>
</dbReference>
<dbReference type="PANTHER" id="PTHR40661:SF3">
    <property type="entry name" value="FELS-1 PROPHAGE TRANSCRIPTIONAL REGULATOR"/>
    <property type="match status" value="1"/>
</dbReference>